<dbReference type="InterPro" id="IPR019632">
    <property type="entry name" value="DUF2497"/>
</dbReference>
<evidence type="ECO:0008006" key="4">
    <source>
        <dbReference type="Google" id="ProtNLM"/>
    </source>
</evidence>
<dbReference type="Pfam" id="PF10691">
    <property type="entry name" value="DUF2497"/>
    <property type="match status" value="1"/>
</dbReference>
<comment type="caution">
    <text evidence="2">The sequence shown here is derived from an EMBL/GenBank/DDBJ whole genome shotgun (WGS) entry which is preliminary data.</text>
</comment>
<feature type="compositionally biased region" description="Acidic residues" evidence="1">
    <location>
        <begin position="45"/>
        <end position="69"/>
    </location>
</feature>
<dbReference type="Proteomes" id="UP000544872">
    <property type="component" value="Unassembled WGS sequence"/>
</dbReference>
<feature type="region of interest" description="Disordered" evidence="1">
    <location>
        <begin position="1"/>
        <end position="112"/>
    </location>
</feature>
<keyword evidence="3" id="KW-1185">Reference proteome</keyword>
<gene>
    <name evidence="2" type="ORF">FHS48_001989</name>
</gene>
<evidence type="ECO:0000256" key="1">
    <source>
        <dbReference type="SAM" id="MobiDB-lite"/>
    </source>
</evidence>
<evidence type="ECO:0000313" key="2">
    <source>
        <dbReference type="EMBL" id="MBB6210573.1"/>
    </source>
</evidence>
<proteinExistence type="predicted"/>
<dbReference type="AlphaFoldDB" id="A0A7X0DM18"/>
<name>A0A7X0DM18_NOVIT</name>
<organism evidence="2 3">
    <name type="scientific">Novispirillum itersonii</name>
    <name type="common">Aquaspirillum itersonii</name>
    <dbReference type="NCBI Taxonomy" id="189"/>
    <lineage>
        <taxon>Bacteria</taxon>
        <taxon>Pseudomonadati</taxon>
        <taxon>Pseudomonadota</taxon>
        <taxon>Alphaproteobacteria</taxon>
        <taxon>Rhodospirillales</taxon>
        <taxon>Novispirillaceae</taxon>
        <taxon>Novispirillum</taxon>
    </lineage>
</organism>
<dbReference type="EMBL" id="JACIIX010000006">
    <property type="protein sequence ID" value="MBB6210573.1"/>
    <property type="molecule type" value="Genomic_DNA"/>
</dbReference>
<evidence type="ECO:0000313" key="3">
    <source>
        <dbReference type="Proteomes" id="UP000544872"/>
    </source>
</evidence>
<dbReference type="RefSeq" id="WP_260402421.1">
    <property type="nucleotide sequence ID" value="NZ_JACIIX010000006.1"/>
</dbReference>
<sequence length="219" mass="24211">MDEKNQEPSMEDILASIRKILSEDEEEPAAKAPAPAPKPAPMPEPEPEPEPAWDMTPEPEPEPEPEVSWDDALQAQALGEDDEEDEVFELTDSMVAEEEEEPLLLQPVPAPQPIVEEVEDELESIWRPEPVAAPLAVVDEAERLVSPPTEAKSTAAFSELALIARERSLGVGNGGLTIEGLVREMVRPLLTEWLDNHLPDLVERLVRKEIERLVSGGEK</sequence>
<feature type="compositionally biased region" description="Pro residues" evidence="1">
    <location>
        <begin position="34"/>
        <end position="44"/>
    </location>
</feature>
<accession>A0A7X0DM18</accession>
<feature type="compositionally biased region" description="Acidic residues" evidence="1">
    <location>
        <begin position="79"/>
        <end position="102"/>
    </location>
</feature>
<protein>
    <recommendedName>
        <fullName evidence="4">DUF2497 domain-containing protein</fullName>
    </recommendedName>
</protein>
<reference evidence="2 3" key="1">
    <citation type="submission" date="2020-08" db="EMBL/GenBank/DDBJ databases">
        <title>Genomic Encyclopedia of Type Strains, Phase IV (KMG-IV): sequencing the most valuable type-strain genomes for metagenomic binning, comparative biology and taxonomic classification.</title>
        <authorList>
            <person name="Goeker M."/>
        </authorList>
    </citation>
    <scope>NUCLEOTIDE SEQUENCE [LARGE SCALE GENOMIC DNA]</scope>
    <source>
        <strain evidence="2 3">DSM 11590</strain>
    </source>
</reference>